<accession>A0A949JWD1</accession>
<dbReference type="PRINTS" id="PR00344">
    <property type="entry name" value="BCTRLSENSOR"/>
</dbReference>
<dbReference type="InterPro" id="IPR003594">
    <property type="entry name" value="HATPase_dom"/>
</dbReference>
<evidence type="ECO:0000259" key="9">
    <source>
        <dbReference type="PROSITE" id="PS50109"/>
    </source>
</evidence>
<dbReference type="SMART" id="SM00388">
    <property type="entry name" value="HisKA"/>
    <property type="match status" value="1"/>
</dbReference>
<keyword evidence="5" id="KW-0808">Transferase</keyword>
<evidence type="ECO:0000313" key="10">
    <source>
        <dbReference type="EMBL" id="MBU9734952.1"/>
    </source>
</evidence>
<dbReference type="EMBL" id="JAHQCW010000001">
    <property type="protein sequence ID" value="MBU9734952.1"/>
    <property type="molecule type" value="Genomic_DNA"/>
</dbReference>
<evidence type="ECO:0000256" key="6">
    <source>
        <dbReference type="ARBA" id="ARBA00022777"/>
    </source>
</evidence>
<dbReference type="InterPro" id="IPR036890">
    <property type="entry name" value="HATPase_C_sf"/>
</dbReference>
<comment type="catalytic activity">
    <reaction evidence="1">
        <text>ATP + protein L-histidine = ADP + protein N-phospho-L-histidine.</text>
        <dbReference type="EC" id="2.7.13.3"/>
    </reaction>
</comment>
<dbReference type="SMART" id="SM00387">
    <property type="entry name" value="HATPase_c"/>
    <property type="match status" value="1"/>
</dbReference>
<gene>
    <name evidence="10" type="ORF">KTH89_00290</name>
</gene>
<name>A0A949JWD1_9FIRM</name>
<keyword evidence="8" id="KW-0472">Membrane</keyword>
<dbReference type="Gene3D" id="1.10.287.130">
    <property type="match status" value="1"/>
</dbReference>
<protein>
    <recommendedName>
        <fullName evidence="3">histidine kinase</fullName>
        <ecNumber evidence="3">2.7.13.3</ecNumber>
    </recommendedName>
</protein>
<dbReference type="SUPFAM" id="SSF47384">
    <property type="entry name" value="Homodimeric domain of signal transducing histidine kinase"/>
    <property type="match status" value="1"/>
</dbReference>
<dbReference type="PANTHER" id="PTHR43711:SF1">
    <property type="entry name" value="HISTIDINE KINASE 1"/>
    <property type="match status" value="1"/>
</dbReference>
<dbReference type="RefSeq" id="WP_238720198.1">
    <property type="nucleotide sequence ID" value="NZ_JAHQCW010000001.1"/>
</dbReference>
<dbReference type="CDD" id="cd00082">
    <property type="entry name" value="HisKA"/>
    <property type="match status" value="1"/>
</dbReference>
<comment type="subcellular location">
    <subcellularLocation>
        <location evidence="2">Membrane</location>
    </subcellularLocation>
</comment>
<organism evidence="10 11">
    <name type="scientific">Diplocloster agilis</name>
    <dbReference type="NCBI Taxonomy" id="2850323"/>
    <lineage>
        <taxon>Bacteria</taxon>
        <taxon>Bacillati</taxon>
        <taxon>Bacillota</taxon>
        <taxon>Clostridia</taxon>
        <taxon>Lachnospirales</taxon>
        <taxon>Lachnospiraceae</taxon>
        <taxon>Diplocloster</taxon>
    </lineage>
</organism>
<reference evidence="10" key="1">
    <citation type="submission" date="2021-06" db="EMBL/GenBank/DDBJ databases">
        <title>Description of novel taxa of the family Lachnospiraceae.</title>
        <authorList>
            <person name="Chaplin A.V."/>
            <person name="Sokolova S.R."/>
            <person name="Pikina A.P."/>
            <person name="Korzhanova M."/>
            <person name="Belova V."/>
            <person name="Korostin D."/>
            <person name="Efimov B.A."/>
        </authorList>
    </citation>
    <scope>NUCLEOTIDE SEQUENCE</scope>
    <source>
        <strain evidence="10">ASD5720</strain>
    </source>
</reference>
<dbReference type="InterPro" id="IPR004358">
    <property type="entry name" value="Sig_transdc_His_kin-like_C"/>
</dbReference>
<dbReference type="InterPro" id="IPR003661">
    <property type="entry name" value="HisK_dim/P_dom"/>
</dbReference>
<dbReference type="FunFam" id="3.30.565.10:FF:000006">
    <property type="entry name" value="Sensor histidine kinase WalK"/>
    <property type="match status" value="1"/>
</dbReference>
<dbReference type="InterPro" id="IPR005467">
    <property type="entry name" value="His_kinase_dom"/>
</dbReference>
<evidence type="ECO:0000313" key="11">
    <source>
        <dbReference type="Proteomes" id="UP000712157"/>
    </source>
</evidence>
<dbReference type="AlphaFoldDB" id="A0A949JWD1"/>
<comment type="caution">
    <text evidence="10">The sequence shown here is derived from an EMBL/GenBank/DDBJ whole genome shotgun (WGS) entry which is preliminary data.</text>
</comment>
<keyword evidence="11" id="KW-1185">Reference proteome</keyword>
<keyword evidence="8" id="KW-1133">Transmembrane helix</keyword>
<proteinExistence type="predicted"/>
<keyword evidence="6 10" id="KW-0418">Kinase</keyword>
<dbReference type="GO" id="GO:0016020">
    <property type="term" value="C:membrane"/>
    <property type="evidence" value="ECO:0007669"/>
    <property type="project" value="UniProtKB-SubCell"/>
</dbReference>
<dbReference type="EC" id="2.7.13.3" evidence="3"/>
<keyword evidence="4" id="KW-0597">Phosphoprotein</keyword>
<dbReference type="PROSITE" id="PS50109">
    <property type="entry name" value="HIS_KIN"/>
    <property type="match status" value="1"/>
</dbReference>
<evidence type="ECO:0000256" key="2">
    <source>
        <dbReference type="ARBA" id="ARBA00004370"/>
    </source>
</evidence>
<feature type="transmembrane region" description="Helical" evidence="8">
    <location>
        <begin position="7"/>
        <end position="29"/>
    </location>
</feature>
<evidence type="ECO:0000256" key="3">
    <source>
        <dbReference type="ARBA" id="ARBA00012438"/>
    </source>
</evidence>
<dbReference type="PANTHER" id="PTHR43711">
    <property type="entry name" value="TWO-COMPONENT HISTIDINE KINASE"/>
    <property type="match status" value="1"/>
</dbReference>
<dbReference type="Pfam" id="PF00512">
    <property type="entry name" value="HisKA"/>
    <property type="match status" value="1"/>
</dbReference>
<sequence>MFHKIHFRLTMLFTAIAGLILIVMSLIYLKVTEQGLYDSSFLSFRSDMNTLLSYLEQQTILSDQWLVRLEDSGKYLIYLEDNGTLLPYHNTYRGKKSGTLYTQAAAVYQNQYQTAASAGSYLIRHTEFPFTSSGRADYYACYATIRKESKDLNVLVLYSIDGLQNRCSRQRTILFWIIAAALLLLFFFSRYFTRRLIQPMEESRQRQTRFVAAASHELRTPLAVITSAVSAFPDANADEKPGILHAIRTESFRMSGLVDDLLTLAGADSHSYHIHPGPTDLPPLLIDVYEAFAPMAKEKNIRLEADIPETLLPPVNCDPDRLRQVLSILVHNAVSYGKTGGHVRMSLQYAKNCVRIHVADDGPGIPDQEKERIFERFYRIEKARSGKGHYGLGLSIAMEIVRAHRGDLTVKDADGGGAVFTVTLPVRPIGSP</sequence>
<keyword evidence="8" id="KW-0812">Transmembrane</keyword>
<dbReference type="Pfam" id="PF02518">
    <property type="entry name" value="HATPase_c"/>
    <property type="match status" value="1"/>
</dbReference>
<feature type="domain" description="Histidine kinase" evidence="9">
    <location>
        <begin position="213"/>
        <end position="428"/>
    </location>
</feature>
<dbReference type="CDD" id="cd00075">
    <property type="entry name" value="HATPase"/>
    <property type="match status" value="1"/>
</dbReference>
<dbReference type="Gene3D" id="3.30.565.10">
    <property type="entry name" value="Histidine kinase-like ATPase, C-terminal domain"/>
    <property type="match status" value="1"/>
</dbReference>
<feature type="transmembrane region" description="Helical" evidence="8">
    <location>
        <begin position="173"/>
        <end position="192"/>
    </location>
</feature>
<evidence type="ECO:0000256" key="1">
    <source>
        <dbReference type="ARBA" id="ARBA00000085"/>
    </source>
</evidence>
<keyword evidence="7" id="KW-0902">Two-component regulatory system</keyword>
<evidence type="ECO:0000256" key="7">
    <source>
        <dbReference type="ARBA" id="ARBA00023012"/>
    </source>
</evidence>
<dbReference type="SUPFAM" id="SSF55874">
    <property type="entry name" value="ATPase domain of HSP90 chaperone/DNA topoisomerase II/histidine kinase"/>
    <property type="match status" value="1"/>
</dbReference>
<evidence type="ECO:0000256" key="8">
    <source>
        <dbReference type="SAM" id="Phobius"/>
    </source>
</evidence>
<evidence type="ECO:0000256" key="5">
    <source>
        <dbReference type="ARBA" id="ARBA00022679"/>
    </source>
</evidence>
<dbReference type="InterPro" id="IPR036097">
    <property type="entry name" value="HisK_dim/P_sf"/>
</dbReference>
<evidence type="ECO:0000256" key="4">
    <source>
        <dbReference type="ARBA" id="ARBA00022553"/>
    </source>
</evidence>
<dbReference type="Proteomes" id="UP000712157">
    <property type="component" value="Unassembled WGS sequence"/>
</dbReference>
<dbReference type="InterPro" id="IPR050736">
    <property type="entry name" value="Sensor_HK_Regulatory"/>
</dbReference>
<dbReference type="GO" id="GO:0000155">
    <property type="term" value="F:phosphorelay sensor kinase activity"/>
    <property type="evidence" value="ECO:0007669"/>
    <property type="project" value="InterPro"/>
</dbReference>